<gene>
    <name evidence="1" type="ORF">H2198_002146</name>
</gene>
<name>A0ACC3AFS0_9EURO</name>
<organism evidence="1 2">
    <name type="scientific">Neophaeococcomyces mojaviensis</name>
    <dbReference type="NCBI Taxonomy" id="3383035"/>
    <lineage>
        <taxon>Eukaryota</taxon>
        <taxon>Fungi</taxon>
        <taxon>Dikarya</taxon>
        <taxon>Ascomycota</taxon>
        <taxon>Pezizomycotina</taxon>
        <taxon>Eurotiomycetes</taxon>
        <taxon>Chaetothyriomycetidae</taxon>
        <taxon>Chaetothyriales</taxon>
        <taxon>Chaetothyriales incertae sedis</taxon>
        <taxon>Neophaeococcomyces</taxon>
    </lineage>
</organism>
<dbReference type="EMBL" id="JAPDRQ010000025">
    <property type="protein sequence ID" value="KAJ9661202.1"/>
    <property type="molecule type" value="Genomic_DNA"/>
</dbReference>
<comment type="caution">
    <text evidence="1">The sequence shown here is derived from an EMBL/GenBank/DDBJ whole genome shotgun (WGS) entry which is preliminary data.</text>
</comment>
<dbReference type="Proteomes" id="UP001172386">
    <property type="component" value="Unassembled WGS sequence"/>
</dbReference>
<reference evidence="1" key="1">
    <citation type="submission" date="2022-10" db="EMBL/GenBank/DDBJ databases">
        <title>Culturing micro-colonial fungi from biological soil crusts in the Mojave desert and describing Neophaeococcomyces mojavensis, and introducing the new genera and species Taxawa tesnikishii.</title>
        <authorList>
            <person name="Kurbessoian T."/>
            <person name="Stajich J.E."/>
        </authorList>
    </citation>
    <scope>NUCLEOTIDE SEQUENCE</scope>
    <source>
        <strain evidence="1">JES_112</strain>
    </source>
</reference>
<proteinExistence type="predicted"/>
<keyword evidence="2" id="KW-1185">Reference proteome</keyword>
<sequence>MSAPSKNRRTEVEAKKGSPEASRSSLATPISSSNNARAFDPLPPPRDLYSRRDQVITGMNELRELYAKTQEVENRLPNNIVQEMRETMGIQWMRSSDHEECVHEETNIKTMRGLHEDNTRPGEGIVRMTERPRVHIAQQAATMGLNAQEGSRPNNAGGQKRRSGPDAETLLSKNMKTWRT</sequence>
<protein>
    <submittedName>
        <fullName evidence="1">Uncharacterized protein</fullName>
    </submittedName>
</protein>
<evidence type="ECO:0000313" key="1">
    <source>
        <dbReference type="EMBL" id="KAJ9661202.1"/>
    </source>
</evidence>
<evidence type="ECO:0000313" key="2">
    <source>
        <dbReference type="Proteomes" id="UP001172386"/>
    </source>
</evidence>
<accession>A0ACC3AFS0</accession>